<dbReference type="SUPFAM" id="SSF46785">
    <property type="entry name" value="Winged helix' DNA-binding domain"/>
    <property type="match status" value="1"/>
</dbReference>
<dbReference type="CDD" id="cd08414">
    <property type="entry name" value="PBP2_LTTR_aromatics_like"/>
    <property type="match status" value="1"/>
</dbReference>
<dbReference type="PANTHER" id="PTHR30346">
    <property type="entry name" value="TRANSCRIPTIONAL DUAL REGULATOR HCAR-RELATED"/>
    <property type="match status" value="1"/>
</dbReference>
<sequence>MAARRRPCSGGKPRSARRGTGQGYWDRPCQSPAPGSCDRSAHRRGCCRSRDGLPRPGSGWSTCRPNDRRWPSPGVQLATALSSPAEELHFGRAAVRLHMAQPPLSQSIKRLEAALGFPLFVRTQRRVELTPAGQVFLTEARRTLQQADESVGMARRAASEDLAEITVTFTSAALYRVLPAALRAHRERFPMVEIRLDERSTDAQLQGLLEGSIDVGFVTPPLKTASGLEVEVIDRDRFCLAVPRMSPLAKRNPVSLAELSNESFVLFPHVQGPSLHGQLMRACRQAGFVPRVRQEARQMHTILSLVAAEMGVALVPEGARSMRVDGVAMVPLEGMPDDLTWDLAMVWKPRSARRALVAFLQTVRSLRRS</sequence>
<dbReference type="SUPFAM" id="SSF53850">
    <property type="entry name" value="Periplasmic binding protein-like II"/>
    <property type="match status" value="1"/>
</dbReference>
<evidence type="ECO:0000259" key="6">
    <source>
        <dbReference type="PROSITE" id="PS50931"/>
    </source>
</evidence>
<dbReference type="HOGENOM" id="CLU_039613_6_4_5"/>
<comment type="similarity">
    <text evidence="1">Belongs to the LysR transcriptional regulatory family.</text>
</comment>
<dbReference type="Pfam" id="PF00126">
    <property type="entry name" value="HTH_1"/>
    <property type="match status" value="1"/>
</dbReference>
<dbReference type="STRING" id="1185652.USDA257_c24550"/>
<dbReference type="Proteomes" id="UP000006180">
    <property type="component" value="Chromosome"/>
</dbReference>
<dbReference type="PATRIC" id="fig|1185652.3.peg.2545"/>
<dbReference type="InterPro" id="IPR000847">
    <property type="entry name" value="LysR_HTH_N"/>
</dbReference>
<dbReference type="Pfam" id="PF03466">
    <property type="entry name" value="LysR_substrate"/>
    <property type="match status" value="1"/>
</dbReference>
<dbReference type="PRINTS" id="PR00039">
    <property type="entry name" value="HTHLYSR"/>
</dbReference>
<dbReference type="AlphaFoldDB" id="I3X575"/>
<dbReference type="GO" id="GO:0032993">
    <property type="term" value="C:protein-DNA complex"/>
    <property type="evidence" value="ECO:0007669"/>
    <property type="project" value="TreeGrafter"/>
</dbReference>
<dbReference type="InterPro" id="IPR036388">
    <property type="entry name" value="WH-like_DNA-bd_sf"/>
</dbReference>
<keyword evidence="2" id="KW-0805">Transcription regulation</keyword>
<protein>
    <submittedName>
        <fullName evidence="7">HTH-type transcriptional regulator AlsR</fullName>
    </submittedName>
</protein>
<dbReference type="Gene3D" id="3.40.190.10">
    <property type="entry name" value="Periplasmic binding protein-like II"/>
    <property type="match status" value="2"/>
</dbReference>
<dbReference type="PROSITE" id="PS50931">
    <property type="entry name" value="HTH_LYSR"/>
    <property type="match status" value="1"/>
</dbReference>
<dbReference type="PANTHER" id="PTHR30346:SF0">
    <property type="entry name" value="HCA OPERON TRANSCRIPTIONAL ACTIVATOR HCAR"/>
    <property type="match status" value="1"/>
</dbReference>
<feature type="region of interest" description="Disordered" evidence="5">
    <location>
        <begin position="1"/>
        <end position="69"/>
    </location>
</feature>
<gene>
    <name evidence="7" type="primary">alsR2</name>
    <name evidence="7" type="ORF">USDA257_c24550</name>
</gene>
<dbReference type="GO" id="GO:0003677">
    <property type="term" value="F:DNA binding"/>
    <property type="evidence" value="ECO:0007669"/>
    <property type="project" value="UniProtKB-KW"/>
</dbReference>
<reference evidence="7 8" key="1">
    <citation type="journal article" date="2012" name="J. Bacteriol.">
        <title>Complete genome sequence of the broad-host-range strain Sinorhizobium fredii USDA257.</title>
        <authorList>
            <person name="Schuldes J."/>
            <person name="Rodriguez Orbegoso M."/>
            <person name="Schmeisser C."/>
            <person name="Krishnan H.B."/>
            <person name="Daniel R."/>
            <person name="Streit W.R."/>
        </authorList>
    </citation>
    <scope>NUCLEOTIDE SEQUENCE [LARGE SCALE GENOMIC DNA]</scope>
    <source>
        <strain evidence="7 8">USDA 257</strain>
    </source>
</reference>
<accession>I3X575</accession>
<keyword evidence="4" id="KW-0804">Transcription</keyword>
<dbReference type="eggNOG" id="COG0583">
    <property type="taxonomic scope" value="Bacteria"/>
</dbReference>
<dbReference type="EMBL" id="CP003563">
    <property type="protein sequence ID" value="AFL51031.1"/>
    <property type="molecule type" value="Genomic_DNA"/>
</dbReference>
<evidence type="ECO:0000313" key="8">
    <source>
        <dbReference type="Proteomes" id="UP000006180"/>
    </source>
</evidence>
<evidence type="ECO:0000256" key="3">
    <source>
        <dbReference type="ARBA" id="ARBA00023125"/>
    </source>
</evidence>
<evidence type="ECO:0000256" key="4">
    <source>
        <dbReference type="ARBA" id="ARBA00023163"/>
    </source>
</evidence>
<dbReference type="InterPro" id="IPR005119">
    <property type="entry name" value="LysR_subst-bd"/>
</dbReference>
<dbReference type="FunFam" id="1.10.10.10:FF:000001">
    <property type="entry name" value="LysR family transcriptional regulator"/>
    <property type="match status" value="1"/>
</dbReference>
<dbReference type="InterPro" id="IPR036390">
    <property type="entry name" value="WH_DNA-bd_sf"/>
</dbReference>
<evidence type="ECO:0000256" key="5">
    <source>
        <dbReference type="SAM" id="MobiDB-lite"/>
    </source>
</evidence>
<organism evidence="7 8">
    <name type="scientific">Sinorhizobium fredii (strain USDA 257)</name>
    <dbReference type="NCBI Taxonomy" id="1185652"/>
    <lineage>
        <taxon>Bacteria</taxon>
        <taxon>Pseudomonadati</taxon>
        <taxon>Pseudomonadota</taxon>
        <taxon>Alphaproteobacteria</taxon>
        <taxon>Hyphomicrobiales</taxon>
        <taxon>Rhizobiaceae</taxon>
        <taxon>Sinorhizobium/Ensifer group</taxon>
        <taxon>Sinorhizobium</taxon>
    </lineage>
</organism>
<name>I3X575_SINF2</name>
<dbReference type="KEGG" id="sfd:USDA257_c24550"/>
<evidence type="ECO:0000256" key="1">
    <source>
        <dbReference type="ARBA" id="ARBA00009437"/>
    </source>
</evidence>
<evidence type="ECO:0000313" key="7">
    <source>
        <dbReference type="EMBL" id="AFL51031.1"/>
    </source>
</evidence>
<proteinExistence type="inferred from homology"/>
<dbReference type="GO" id="GO:0003700">
    <property type="term" value="F:DNA-binding transcription factor activity"/>
    <property type="evidence" value="ECO:0007669"/>
    <property type="project" value="InterPro"/>
</dbReference>
<keyword evidence="3" id="KW-0238">DNA-binding</keyword>
<dbReference type="Gene3D" id="1.10.10.10">
    <property type="entry name" value="Winged helix-like DNA-binding domain superfamily/Winged helix DNA-binding domain"/>
    <property type="match status" value="1"/>
</dbReference>
<feature type="domain" description="HTH lysR-type" evidence="6">
    <location>
        <begin position="85"/>
        <end position="130"/>
    </location>
</feature>
<evidence type="ECO:0000256" key="2">
    <source>
        <dbReference type="ARBA" id="ARBA00023015"/>
    </source>
</evidence>